<evidence type="ECO:0008006" key="4">
    <source>
        <dbReference type="Google" id="ProtNLM"/>
    </source>
</evidence>
<dbReference type="PANTHER" id="PTHR46644:SF2">
    <property type="entry name" value="DNA REPAIR PROTEIN XRCC2"/>
    <property type="match status" value="1"/>
</dbReference>
<dbReference type="GO" id="GO:0000724">
    <property type="term" value="P:double-strand break repair via homologous recombination"/>
    <property type="evidence" value="ECO:0007669"/>
    <property type="project" value="InterPro"/>
</dbReference>
<dbReference type="GO" id="GO:0042148">
    <property type="term" value="P:DNA strand invasion"/>
    <property type="evidence" value="ECO:0007669"/>
    <property type="project" value="TreeGrafter"/>
</dbReference>
<evidence type="ECO:0000313" key="3">
    <source>
        <dbReference type="Proteomes" id="UP001355207"/>
    </source>
</evidence>
<keyword evidence="3" id="KW-1185">Reference proteome</keyword>
<dbReference type="InterPro" id="IPR030547">
    <property type="entry name" value="XRCC2"/>
</dbReference>
<protein>
    <recommendedName>
        <fullName evidence="4">RecA family profile 1 domain-containing protein</fullName>
    </recommendedName>
</protein>
<dbReference type="GO" id="GO:0005657">
    <property type="term" value="C:replication fork"/>
    <property type="evidence" value="ECO:0007669"/>
    <property type="project" value="InterPro"/>
</dbReference>
<accession>A0AAX4JV71</accession>
<dbReference type="RefSeq" id="XP_066076000.1">
    <property type="nucleotide sequence ID" value="XM_066219903.1"/>
</dbReference>
<dbReference type="GeneID" id="91094825"/>
<reference evidence="2 3" key="1">
    <citation type="submission" date="2024-01" db="EMBL/GenBank/DDBJ databases">
        <title>Comparative genomics of Cryptococcus and Kwoniella reveals pathogenesis evolution and contrasting modes of karyotype evolution via chromosome fusion or intercentromeric recombination.</title>
        <authorList>
            <person name="Coelho M.A."/>
            <person name="David-Palma M."/>
            <person name="Shea T."/>
            <person name="Bowers K."/>
            <person name="McGinley-Smith S."/>
            <person name="Mohammad A.W."/>
            <person name="Gnirke A."/>
            <person name="Yurkov A.M."/>
            <person name="Nowrousian M."/>
            <person name="Sun S."/>
            <person name="Cuomo C.A."/>
            <person name="Heitman J."/>
        </authorList>
    </citation>
    <scope>NUCLEOTIDE SEQUENCE [LARGE SCALE GENOMIC DNA]</scope>
    <source>
        <strain evidence="2 3">CBS 6074</strain>
    </source>
</reference>
<dbReference type="EMBL" id="CP144102">
    <property type="protein sequence ID" value="WWC89237.1"/>
    <property type="molecule type" value="Genomic_DNA"/>
</dbReference>
<dbReference type="GO" id="GO:0000400">
    <property type="term" value="F:four-way junction DNA binding"/>
    <property type="evidence" value="ECO:0007669"/>
    <property type="project" value="TreeGrafter"/>
</dbReference>
<feature type="region of interest" description="Disordered" evidence="1">
    <location>
        <begin position="175"/>
        <end position="203"/>
    </location>
</feature>
<proteinExistence type="predicted"/>
<name>A0AAX4JV71_9TREE</name>
<dbReference type="PANTHER" id="PTHR46644">
    <property type="entry name" value="DNA REPAIR PROTEIN XRCC2"/>
    <property type="match status" value="1"/>
</dbReference>
<dbReference type="Gene3D" id="3.40.50.300">
    <property type="entry name" value="P-loop containing nucleotide triphosphate hydrolases"/>
    <property type="match status" value="1"/>
</dbReference>
<gene>
    <name evidence="2" type="ORF">L201_004155</name>
</gene>
<organism evidence="2 3">
    <name type="scientific">Kwoniella dendrophila CBS 6074</name>
    <dbReference type="NCBI Taxonomy" id="1295534"/>
    <lineage>
        <taxon>Eukaryota</taxon>
        <taxon>Fungi</taxon>
        <taxon>Dikarya</taxon>
        <taxon>Basidiomycota</taxon>
        <taxon>Agaricomycotina</taxon>
        <taxon>Tremellomycetes</taxon>
        <taxon>Tremellales</taxon>
        <taxon>Cryptococcaceae</taxon>
        <taxon>Kwoniella</taxon>
    </lineage>
</organism>
<dbReference type="GO" id="GO:0033063">
    <property type="term" value="C:Rad51B-Rad51C-Rad51D-XRCC2 complex"/>
    <property type="evidence" value="ECO:0007669"/>
    <property type="project" value="InterPro"/>
</dbReference>
<dbReference type="Proteomes" id="UP001355207">
    <property type="component" value="Chromosome 5"/>
</dbReference>
<sequence>MTTEKLLSEIEVGTAAELALSVRYHNFPLGPTFIPFLDELILEGRSHRGGSSLMRGDLIELVGASGSGKTTFIIYLIFTTILPKTLPDFLNTPIGGKEQSVTLIQPITHKNVNDLITKLKKLIKNHILHISPKLSNELVEKVIRDSLSKLKIYKIKPRYKDLALTLKLILSKSINSPRSSSKSKSEPTEEHEEDKSASKTSTTTEEGLDLLCIDGIGDSHYTSRWSHEQKGINNMFHYDKSSNRILGSDEIGLKQVMECIGRIRKELGTVVVMSKQGLRASKESSSFFHTHLPPPYPSPWSNIENNRGMNESITNKSLIDPTYWPLNIQITFQGSLKPLQYPSELTLVDLLTQISIEKKKKKQQQLYTNQVGGNEELKIFECIVRMIETSQGPVSSRSGGKFRFGINDQGLLTHI</sequence>
<feature type="compositionally biased region" description="Basic and acidic residues" evidence="1">
    <location>
        <begin position="183"/>
        <end position="197"/>
    </location>
</feature>
<dbReference type="AlphaFoldDB" id="A0AAX4JV71"/>
<dbReference type="SUPFAM" id="SSF52540">
    <property type="entry name" value="P-loop containing nucleoside triphosphate hydrolases"/>
    <property type="match status" value="1"/>
</dbReference>
<evidence type="ECO:0000256" key="1">
    <source>
        <dbReference type="SAM" id="MobiDB-lite"/>
    </source>
</evidence>
<dbReference type="InterPro" id="IPR027417">
    <property type="entry name" value="P-loop_NTPase"/>
</dbReference>
<evidence type="ECO:0000313" key="2">
    <source>
        <dbReference type="EMBL" id="WWC89237.1"/>
    </source>
</evidence>